<keyword evidence="1" id="KW-0812">Transmembrane</keyword>
<keyword evidence="3" id="KW-1185">Reference proteome</keyword>
<dbReference type="Pfam" id="PF12725">
    <property type="entry name" value="DUF3810"/>
    <property type="match status" value="1"/>
</dbReference>
<keyword evidence="1" id="KW-1133">Transmembrane helix</keyword>
<sequence>MRKSYFLSLLLFFQIVLLQILPYFPEEVETKYSQTLYPILSRFLRSSLGKIPFSVGDVLYFILILFLIRWVWNLKKSWLSNRKKTILGILNFCSVLYFCFHFLWGYNYYRQPLHEKLQLQKEYTNEELLLFTEKLIVKTNAIHHQITGVKNKKVMIPYSAAAIFKMNQNGYDNLAKEFPFLKYEKASIKKSLWSTPLTYMGFGGYLNPFTNEAQVNSLGPLYSFAMTTNHEMAHQIGYASESECNFIGFMASTKNSNLYIKYSGYSLALRYCLANWQARDGKQYQLLLKKINPGIIQNYKESIAFWEQYDTFIDTAFHAFYDQFLKLNQQQDGLNSYSKYVDLMVNFYKDKPL</sequence>
<accession>A0ABR7JHJ5</accession>
<dbReference type="InterPro" id="IPR024294">
    <property type="entry name" value="DUF3810"/>
</dbReference>
<evidence type="ECO:0000313" key="2">
    <source>
        <dbReference type="EMBL" id="MBC5863968.1"/>
    </source>
</evidence>
<feature type="transmembrane region" description="Helical" evidence="1">
    <location>
        <begin position="84"/>
        <end position="104"/>
    </location>
</feature>
<proteinExistence type="predicted"/>
<dbReference type="EMBL" id="JACRUM010000006">
    <property type="protein sequence ID" value="MBC5863968.1"/>
    <property type="molecule type" value="Genomic_DNA"/>
</dbReference>
<comment type="caution">
    <text evidence="2">The sequence shown here is derived from an EMBL/GenBank/DDBJ whole genome shotgun (WGS) entry which is preliminary data.</text>
</comment>
<dbReference type="Proteomes" id="UP000621670">
    <property type="component" value="Unassembled WGS sequence"/>
</dbReference>
<organism evidence="2 3">
    <name type="scientific">Flavobacterium turcicum</name>
    <dbReference type="NCBI Taxonomy" id="2764718"/>
    <lineage>
        <taxon>Bacteria</taxon>
        <taxon>Pseudomonadati</taxon>
        <taxon>Bacteroidota</taxon>
        <taxon>Flavobacteriia</taxon>
        <taxon>Flavobacteriales</taxon>
        <taxon>Flavobacteriaceae</taxon>
        <taxon>Flavobacterium</taxon>
    </lineage>
</organism>
<keyword evidence="1" id="KW-0472">Membrane</keyword>
<protein>
    <submittedName>
        <fullName evidence="2">DUF3810 domain-containing protein</fullName>
    </submittedName>
</protein>
<name>A0ABR7JHJ5_9FLAO</name>
<dbReference type="RefSeq" id="WP_166137284.1">
    <property type="nucleotide sequence ID" value="NZ_JAAOBY010000006.1"/>
</dbReference>
<evidence type="ECO:0000256" key="1">
    <source>
        <dbReference type="SAM" id="Phobius"/>
    </source>
</evidence>
<evidence type="ECO:0000313" key="3">
    <source>
        <dbReference type="Proteomes" id="UP000621670"/>
    </source>
</evidence>
<reference evidence="2 3" key="1">
    <citation type="submission" date="2020-08" db="EMBL/GenBank/DDBJ databases">
        <title>Description of novel Flavobacterium F-400 isolate.</title>
        <authorList>
            <person name="Saticioglu I."/>
            <person name="Duman M."/>
            <person name="Altun S."/>
        </authorList>
    </citation>
    <scope>NUCLEOTIDE SEQUENCE [LARGE SCALE GENOMIC DNA]</scope>
    <source>
        <strain evidence="2 3">F-400</strain>
    </source>
</reference>
<gene>
    <name evidence="2" type="ORF">H8R26_11100</name>
</gene>
<feature type="transmembrane region" description="Helical" evidence="1">
    <location>
        <begin position="51"/>
        <end position="72"/>
    </location>
</feature>